<keyword evidence="11" id="KW-0552">Olfaction</keyword>
<keyword evidence="14 25" id="KW-1133">Transmembrane helix</keyword>
<dbReference type="FunFam" id="3.10.300.10:FF:000001">
    <property type="entry name" value="Putative 3-methyladenine DNA glycosylase"/>
    <property type="match status" value="1"/>
</dbReference>
<feature type="transmembrane region" description="Helical" evidence="25">
    <location>
        <begin position="297"/>
        <end position="316"/>
    </location>
</feature>
<evidence type="ECO:0000256" key="6">
    <source>
        <dbReference type="ARBA" id="ARBA00022448"/>
    </source>
</evidence>
<evidence type="ECO:0000313" key="28">
    <source>
        <dbReference type="Proteomes" id="UP000242457"/>
    </source>
</evidence>
<evidence type="ECO:0000256" key="22">
    <source>
        <dbReference type="ARBA" id="ARBA00076879"/>
    </source>
</evidence>
<reference evidence="27 28" key="1">
    <citation type="submission" date="2014-07" db="EMBL/GenBank/DDBJ databases">
        <title>Genomic and transcriptomic analysis on Apis cerana provide comprehensive insights into honey bee biology.</title>
        <authorList>
            <person name="Diao Q."/>
            <person name="Sun L."/>
            <person name="Zheng H."/>
            <person name="Zheng H."/>
            <person name="Xu S."/>
            <person name="Wang S."/>
            <person name="Zeng Z."/>
            <person name="Hu F."/>
            <person name="Su S."/>
            <person name="Wu J."/>
        </authorList>
    </citation>
    <scope>NUCLEOTIDE SEQUENCE [LARGE SCALE GENOMIC DNA]</scope>
    <source>
        <tissue evidence="27">Pupae without intestine</tissue>
    </source>
</reference>
<feature type="transmembrane region" description="Helical" evidence="25">
    <location>
        <begin position="178"/>
        <end position="196"/>
    </location>
</feature>
<feature type="domain" description="Major facilitator superfamily (MFS) profile" evidence="26">
    <location>
        <begin position="26"/>
        <end position="462"/>
    </location>
</feature>
<keyword evidence="16" id="KW-0675">Receptor</keyword>
<evidence type="ECO:0000256" key="19">
    <source>
        <dbReference type="ARBA" id="ARBA00033426"/>
    </source>
</evidence>
<dbReference type="OrthoDB" id="6353017at2759"/>
<feature type="transmembrane region" description="Helical" evidence="25">
    <location>
        <begin position="355"/>
        <end position="374"/>
    </location>
</feature>
<dbReference type="Gene3D" id="3.10.300.10">
    <property type="entry name" value="Methylpurine-DNA glycosylase (MPG)"/>
    <property type="match status" value="2"/>
</dbReference>
<evidence type="ECO:0000256" key="4">
    <source>
        <dbReference type="ARBA" id="ARBA00009232"/>
    </source>
</evidence>
<dbReference type="HAMAP" id="MF_00527">
    <property type="entry name" value="3MGH"/>
    <property type="match status" value="1"/>
</dbReference>
<dbReference type="PROSITE" id="PS50850">
    <property type="entry name" value="MFS"/>
    <property type="match status" value="1"/>
</dbReference>
<evidence type="ECO:0000256" key="9">
    <source>
        <dbReference type="ARBA" id="ARBA00022606"/>
    </source>
</evidence>
<dbReference type="STRING" id="94128.A0A2A3EP39"/>
<evidence type="ECO:0000256" key="12">
    <source>
        <dbReference type="ARBA" id="ARBA00022763"/>
    </source>
</evidence>
<evidence type="ECO:0000256" key="14">
    <source>
        <dbReference type="ARBA" id="ARBA00022989"/>
    </source>
</evidence>
<evidence type="ECO:0000256" key="7">
    <source>
        <dbReference type="ARBA" id="ARBA00022475"/>
    </source>
</evidence>
<dbReference type="SUPFAM" id="SSF50486">
    <property type="entry name" value="FMT C-terminal domain-like"/>
    <property type="match status" value="2"/>
</dbReference>
<evidence type="ECO:0000256" key="3">
    <source>
        <dbReference type="ARBA" id="ARBA00004651"/>
    </source>
</evidence>
<evidence type="ECO:0000256" key="25">
    <source>
        <dbReference type="SAM" id="Phobius"/>
    </source>
</evidence>
<keyword evidence="18" id="KW-0807">Transducer</keyword>
<dbReference type="CDD" id="cd00540">
    <property type="entry name" value="AAG"/>
    <property type="match status" value="1"/>
</dbReference>
<dbReference type="GO" id="GO:0004984">
    <property type="term" value="F:olfactory receptor activity"/>
    <property type="evidence" value="ECO:0007669"/>
    <property type="project" value="InterPro"/>
</dbReference>
<dbReference type="Pfam" id="PF00083">
    <property type="entry name" value="Sugar_tr"/>
    <property type="match status" value="1"/>
</dbReference>
<dbReference type="GO" id="GO:0005549">
    <property type="term" value="F:odorant binding"/>
    <property type="evidence" value="ECO:0007669"/>
    <property type="project" value="InterPro"/>
</dbReference>
<keyword evidence="15 25" id="KW-0472">Membrane</keyword>
<gene>
    <name evidence="27" type="ORF">APICC_09732</name>
</gene>
<evidence type="ECO:0000256" key="10">
    <source>
        <dbReference type="ARBA" id="ARBA00022692"/>
    </source>
</evidence>
<comment type="subcellular location">
    <subcellularLocation>
        <location evidence="3">Cell membrane</location>
        <topology evidence="3">Multi-pass membrane protein</topology>
    </subcellularLocation>
</comment>
<keyword evidence="8" id="KW-0762">Sugar transport</keyword>
<dbReference type="GO" id="GO:0022857">
    <property type="term" value="F:transmembrane transporter activity"/>
    <property type="evidence" value="ECO:0007669"/>
    <property type="project" value="InterPro"/>
</dbReference>
<dbReference type="GO" id="GO:0003905">
    <property type="term" value="F:alkylbase DNA N-glycosylase activity"/>
    <property type="evidence" value="ECO:0007669"/>
    <property type="project" value="UniProtKB-EC"/>
</dbReference>
<feature type="transmembrane region" description="Helical" evidence="25">
    <location>
        <begin position="435"/>
        <end position="461"/>
    </location>
</feature>
<feature type="transmembrane region" description="Helical" evidence="25">
    <location>
        <begin position="381"/>
        <end position="403"/>
    </location>
</feature>
<evidence type="ECO:0000256" key="2">
    <source>
        <dbReference type="ARBA" id="ARBA00002421"/>
    </source>
</evidence>
<evidence type="ECO:0000256" key="13">
    <source>
        <dbReference type="ARBA" id="ARBA00022801"/>
    </source>
</evidence>
<dbReference type="PANTHER" id="PTHR10429">
    <property type="entry name" value="DNA-3-METHYLADENINE GLYCOSYLASE"/>
    <property type="match status" value="1"/>
</dbReference>
<evidence type="ECO:0000256" key="20">
    <source>
        <dbReference type="ARBA" id="ARBA00066187"/>
    </source>
</evidence>
<dbReference type="GO" id="GO:0007165">
    <property type="term" value="P:signal transduction"/>
    <property type="evidence" value="ECO:0007669"/>
    <property type="project" value="UniProtKB-KW"/>
</dbReference>
<comment type="subunit">
    <text evidence="20">Binds MBD1. Binds SSBP1.</text>
</comment>
<comment type="similarity">
    <text evidence="4">Belongs to the DNA glycosylase MPG family.</text>
</comment>
<dbReference type="InterPro" id="IPR004117">
    <property type="entry name" value="7tm6_olfct_rcpt"/>
</dbReference>
<accession>A0A2A3EP39</accession>
<evidence type="ECO:0000256" key="15">
    <source>
        <dbReference type="ARBA" id="ARBA00023136"/>
    </source>
</evidence>
<dbReference type="InterPro" id="IPR020846">
    <property type="entry name" value="MFS_dom"/>
</dbReference>
<feature type="transmembrane region" description="Helical" evidence="25">
    <location>
        <begin position="260"/>
        <end position="277"/>
    </location>
</feature>
<keyword evidence="13" id="KW-0378">Hydrolase</keyword>
<dbReference type="FunFam" id="1.20.1250.20:FF:000218">
    <property type="entry name" value="facilitated trehalose transporter Tret1"/>
    <property type="match status" value="1"/>
</dbReference>
<evidence type="ECO:0000256" key="16">
    <source>
        <dbReference type="ARBA" id="ARBA00023170"/>
    </source>
</evidence>
<dbReference type="Proteomes" id="UP000242457">
    <property type="component" value="Unassembled WGS sequence"/>
</dbReference>
<feature type="transmembrane region" description="Helical" evidence="25">
    <location>
        <begin position="65"/>
        <end position="85"/>
    </location>
</feature>
<keyword evidence="12" id="KW-0227">DNA damage</keyword>
<dbReference type="Pfam" id="PF02245">
    <property type="entry name" value="Pur_DNA_glyco"/>
    <property type="match status" value="2"/>
</dbReference>
<dbReference type="PANTHER" id="PTHR10429:SF0">
    <property type="entry name" value="DNA-3-METHYLADENINE GLYCOSYLASE"/>
    <property type="match status" value="1"/>
</dbReference>
<evidence type="ECO:0000256" key="1">
    <source>
        <dbReference type="ARBA" id="ARBA00000086"/>
    </source>
</evidence>
<comment type="catalytic activity">
    <reaction evidence="1">
        <text>Hydrolysis of alkylated DNA, releasing 3-methyladenine, 3-methylguanine, 7-methylguanine and 7-methyladenine.</text>
        <dbReference type="EC" id="3.2.2.21"/>
    </reaction>
</comment>
<evidence type="ECO:0000256" key="17">
    <source>
        <dbReference type="ARBA" id="ARBA00023204"/>
    </source>
</evidence>
<dbReference type="NCBIfam" id="TIGR00567">
    <property type="entry name" value="3mg"/>
    <property type="match status" value="1"/>
</dbReference>
<dbReference type="Gene3D" id="1.20.1250.20">
    <property type="entry name" value="MFS general substrate transporter like domains"/>
    <property type="match status" value="1"/>
</dbReference>
<feature type="transmembrane region" description="Helical" evidence="25">
    <location>
        <begin position="615"/>
        <end position="631"/>
    </location>
</feature>
<dbReference type="InterPro" id="IPR003180">
    <property type="entry name" value="MPG"/>
</dbReference>
<dbReference type="InterPro" id="IPR011034">
    <property type="entry name" value="Formyl_transferase-like_C_sf"/>
</dbReference>
<evidence type="ECO:0000256" key="8">
    <source>
        <dbReference type="ARBA" id="ARBA00022597"/>
    </source>
</evidence>
<comment type="function">
    <text evidence="2">Hydrolysis of the deoxyribose N-glycosidic bond to excise 3-methyladenine, and 7-methylguanine from the damaged DNA polymer formed by alkylation lesions.</text>
</comment>
<dbReference type="InterPro" id="IPR005828">
    <property type="entry name" value="MFS_sugar_transport-like"/>
</dbReference>
<feature type="transmembrane region" description="Helical" evidence="25">
    <location>
        <begin position="92"/>
        <end position="116"/>
    </location>
</feature>
<dbReference type="EC" id="3.2.2.21" evidence="5"/>
<dbReference type="AlphaFoldDB" id="A0A2A3EP39"/>
<dbReference type="GO" id="GO:0003677">
    <property type="term" value="F:DNA binding"/>
    <property type="evidence" value="ECO:0007669"/>
    <property type="project" value="InterPro"/>
</dbReference>
<feature type="transmembrane region" description="Helical" evidence="25">
    <location>
        <begin position="323"/>
        <end position="343"/>
    </location>
</feature>
<keyword evidence="6" id="KW-0813">Transport</keyword>
<evidence type="ECO:0000256" key="21">
    <source>
        <dbReference type="ARBA" id="ARBA00068926"/>
    </source>
</evidence>
<organism evidence="27 28">
    <name type="scientific">Apis cerana cerana</name>
    <name type="common">Oriental honeybee</name>
    <dbReference type="NCBI Taxonomy" id="94128"/>
    <lineage>
        <taxon>Eukaryota</taxon>
        <taxon>Metazoa</taxon>
        <taxon>Ecdysozoa</taxon>
        <taxon>Arthropoda</taxon>
        <taxon>Hexapoda</taxon>
        <taxon>Insecta</taxon>
        <taxon>Pterygota</taxon>
        <taxon>Neoptera</taxon>
        <taxon>Endopterygota</taxon>
        <taxon>Hymenoptera</taxon>
        <taxon>Apocrita</taxon>
        <taxon>Aculeata</taxon>
        <taxon>Apoidea</taxon>
        <taxon>Anthophila</taxon>
        <taxon>Apidae</taxon>
        <taxon>Apis</taxon>
    </lineage>
</organism>
<dbReference type="InterPro" id="IPR036995">
    <property type="entry name" value="MPG_sf"/>
</dbReference>
<evidence type="ECO:0000256" key="11">
    <source>
        <dbReference type="ARBA" id="ARBA00022725"/>
    </source>
</evidence>
<evidence type="ECO:0000256" key="23">
    <source>
        <dbReference type="ARBA" id="ARBA00078171"/>
    </source>
</evidence>
<dbReference type="GO" id="GO:0005886">
    <property type="term" value="C:plasma membrane"/>
    <property type="evidence" value="ECO:0007669"/>
    <property type="project" value="UniProtKB-SubCell"/>
</dbReference>
<protein>
    <recommendedName>
        <fullName evidence="21">DNA-3-methyladenine glycosylase</fullName>
        <ecNumber evidence="5">3.2.2.21</ecNumber>
    </recommendedName>
    <alternativeName>
        <fullName evidence="22">3-alkyladenine DNA glycosylase</fullName>
    </alternativeName>
    <alternativeName>
        <fullName evidence="19">3-methyladenine DNA glycosidase</fullName>
    </alternativeName>
    <alternativeName>
        <fullName evidence="24">ADPG</fullName>
    </alternativeName>
    <alternativeName>
        <fullName evidence="23">N-methylpurine-DNA glycosylase</fullName>
    </alternativeName>
</protein>
<dbReference type="GO" id="GO:0006284">
    <property type="term" value="P:base-excision repair"/>
    <property type="evidence" value="ECO:0007669"/>
    <property type="project" value="InterPro"/>
</dbReference>
<keyword evidence="10 25" id="KW-0812">Transmembrane</keyword>
<dbReference type="SUPFAM" id="SSF103473">
    <property type="entry name" value="MFS general substrate transporter"/>
    <property type="match status" value="1"/>
</dbReference>
<dbReference type="EMBL" id="KZ288210">
    <property type="protein sequence ID" value="PBC32966.1"/>
    <property type="molecule type" value="Genomic_DNA"/>
</dbReference>
<keyword evidence="17" id="KW-0234">DNA repair</keyword>
<sequence>MSIENPKEDTDKKITTWPQQLTAFILCLAIIGSGLANGWASPYLAQLTSTEANMPLRLTDTEASWVASLLNLGRFVGALLSALCQEYMGRKIVLLFSALPMTISWIFSICATSVIWLYTSRFCSGIASGMIWSSISLYLSEIANPKIRGSLISMNVNASSIGMFLGNAMGPYLSMEMFGYVSLVPNILFMILFSLIPESPYHYLLHGDIDKAEASLKWFRREADVKAEMQDLQEFVDGAETNIFLKLKEFLTPSNLKKPFIIIGLYLFSYVSGYSAVNSYTEIILTKSKISITPSLIVTILALSTIFSGLLATLLIDKLGRRYLLIISCTGTSVSLALLGLHFHLLSLEYDSKNLTWLPIISLLMFNLFIYSGLMPIPNTLLGIGCVLTTITQVLFKMIYLIVRREKTYSLYYKIRNLWNSSNDSKERPYEEFAYWARIFSIIFYSSCMCNVFTFSIAAAIDYFKFEYNANNTENNRHLPFIVWYGTDISASPSFEIAFFYQIISSSICAAVISGLDTSLMTIILHISGQFKLINIWINNIGIEINCNPNYMRKLKIDLIKCIRHHQQIIHVVNNINNLFTPIIFIQLFTSGIEICLSGYAVLDNDSANADLLKFISYFISMGIQLLLWCWPGEILIQESQEIGHVIYLNIPWYNLPPIYQKYLYFMIVRSQQYCRITALTFQTLSICTLTNDTEHHSLVKNKNLQNHKITNVAGILNSSSKDVQNHEQNEKNKLNLKSLRDRKKKVNEEYELNIPLPKNKARAVVDLKMMKEELKQLEDPPLTVWEKEICSNRLPYSFFDCPCEELAQSLLGKILVRCLENGTILKGRIVETEGYLGVIDKASHTYQNKVTPRNIPMYMPPGTIYVYMTYGMYHCFNISSQESGAHVLIKAVEPMLGLDYMELLRNMQSEKNKKEKKIVKNVRSFKRYELCNSPTKICTAFVIDEDSFNQKKIYECSDLWIECDPHIKSTTIVAANSDDSNNEQKMWRYYVLGSSSVSHRDIKCEGCAVLIRAVEPLEGIEYMTNQRTSKGLSNTSKKLSKVLKTYELCNGPSKLCIAFQLHKNHSKYSLCSWKSLWIESDTIEEINIVKCRRIGIDNYGEEWTNKPLRYYIYGNKAVSKRNKEAELYLGLN</sequence>
<name>A0A2A3EP39_APICC</name>
<keyword evidence="28" id="KW-1185">Reference proteome</keyword>
<keyword evidence="7" id="KW-1003">Cell membrane</keyword>
<feature type="transmembrane region" description="Helical" evidence="25">
    <location>
        <begin position="579"/>
        <end position="603"/>
    </location>
</feature>
<keyword evidence="9" id="KW-0716">Sensory transduction</keyword>
<evidence type="ECO:0000313" key="27">
    <source>
        <dbReference type="EMBL" id="PBC32966.1"/>
    </source>
</evidence>
<dbReference type="Pfam" id="PF02949">
    <property type="entry name" value="7tm_6"/>
    <property type="match status" value="1"/>
</dbReference>
<evidence type="ECO:0000256" key="5">
    <source>
        <dbReference type="ARBA" id="ARBA00012000"/>
    </source>
</evidence>
<evidence type="ECO:0000256" key="24">
    <source>
        <dbReference type="ARBA" id="ARBA00082988"/>
    </source>
</evidence>
<dbReference type="InterPro" id="IPR036259">
    <property type="entry name" value="MFS_trans_sf"/>
</dbReference>
<evidence type="ECO:0000256" key="18">
    <source>
        <dbReference type="ARBA" id="ARBA00023224"/>
    </source>
</evidence>
<evidence type="ECO:0000259" key="26">
    <source>
        <dbReference type="PROSITE" id="PS50850"/>
    </source>
</evidence>
<proteinExistence type="inferred from homology"/>
<feature type="transmembrane region" description="Helical" evidence="25">
    <location>
        <begin position="21"/>
        <end position="45"/>
    </location>
</feature>